<name>A0ACC2T6Q2_9FUNG</name>
<protein>
    <submittedName>
        <fullName evidence="1">Uncharacterized protein</fullName>
    </submittedName>
</protein>
<comment type="caution">
    <text evidence="1">The sequence shown here is derived from an EMBL/GenBank/DDBJ whole genome shotgun (WGS) entry which is preliminary data.</text>
</comment>
<organism evidence="1 2">
    <name type="scientific">Entomophthora muscae</name>
    <dbReference type="NCBI Taxonomy" id="34485"/>
    <lineage>
        <taxon>Eukaryota</taxon>
        <taxon>Fungi</taxon>
        <taxon>Fungi incertae sedis</taxon>
        <taxon>Zoopagomycota</taxon>
        <taxon>Entomophthoromycotina</taxon>
        <taxon>Entomophthoromycetes</taxon>
        <taxon>Entomophthorales</taxon>
        <taxon>Entomophthoraceae</taxon>
        <taxon>Entomophthora</taxon>
    </lineage>
</organism>
<gene>
    <name evidence="1" type="ORF">DSO57_1010284</name>
</gene>
<keyword evidence="2" id="KW-1185">Reference proteome</keyword>
<sequence length="52" mass="5681">MKFSILITLFSAAQAHHLCGKCEEPQVEQAGPSVIKGYIKETPSKNSLQAYS</sequence>
<dbReference type="Proteomes" id="UP001165960">
    <property type="component" value="Unassembled WGS sequence"/>
</dbReference>
<evidence type="ECO:0000313" key="2">
    <source>
        <dbReference type="Proteomes" id="UP001165960"/>
    </source>
</evidence>
<dbReference type="EMBL" id="QTSX02003584">
    <property type="protein sequence ID" value="KAJ9070246.1"/>
    <property type="molecule type" value="Genomic_DNA"/>
</dbReference>
<proteinExistence type="predicted"/>
<evidence type="ECO:0000313" key="1">
    <source>
        <dbReference type="EMBL" id="KAJ9070246.1"/>
    </source>
</evidence>
<accession>A0ACC2T6Q2</accession>
<reference evidence="1" key="1">
    <citation type="submission" date="2022-04" db="EMBL/GenBank/DDBJ databases">
        <title>Genome of the entomopathogenic fungus Entomophthora muscae.</title>
        <authorList>
            <person name="Elya C."/>
            <person name="Lovett B.R."/>
            <person name="Lee E."/>
            <person name="Macias A.M."/>
            <person name="Hajek A.E."/>
            <person name="De Bivort B.L."/>
            <person name="Kasson M.T."/>
            <person name="De Fine Licht H.H."/>
            <person name="Stajich J.E."/>
        </authorList>
    </citation>
    <scope>NUCLEOTIDE SEQUENCE</scope>
    <source>
        <strain evidence="1">Berkeley</strain>
    </source>
</reference>